<dbReference type="Pfam" id="PF13581">
    <property type="entry name" value="HATPase_c_2"/>
    <property type="match status" value="1"/>
</dbReference>
<dbReference type="Proteomes" id="UP001592528">
    <property type="component" value="Unassembled WGS sequence"/>
</dbReference>
<dbReference type="InterPro" id="IPR036890">
    <property type="entry name" value="HATPase_C_sf"/>
</dbReference>
<evidence type="ECO:0000313" key="3">
    <source>
        <dbReference type="EMBL" id="MFC1403703.1"/>
    </source>
</evidence>
<keyword evidence="1" id="KW-0808">Transferase</keyword>
<organism evidence="3 4">
    <name type="scientific">Streptacidiphilus cavernicola</name>
    <dbReference type="NCBI Taxonomy" id="3342716"/>
    <lineage>
        <taxon>Bacteria</taxon>
        <taxon>Bacillati</taxon>
        <taxon>Actinomycetota</taxon>
        <taxon>Actinomycetes</taxon>
        <taxon>Kitasatosporales</taxon>
        <taxon>Streptomycetaceae</taxon>
        <taxon>Streptacidiphilus</taxon>
    </lineage>
</organism>
<name>A0ABV6UQH1_9ACTN</name>
<dbReference type="SUPFAM" id="SSF55874">
    <property type="entry name" value="ATPase domain of HSP90 chaperone/DNA topoisomerase II/histidine kinase"/>
    <property type="match status" value="1"/>
</dbReference>
<dbReference type="RefSeq" id="WP_157623495.1">
    <property type="nucleotide sequence ID" value="NZ_JBHEZZ010000011.1"/>
</dbReference>
<dbReference type="EMBL" id="JBHEZZ010000011">
    <property type="protein sequence ID" value="MFC1403703.1"/>
    <property type="molecule type" value="Genomic_DNA"/>
</dbReference>
<dbReference type="PANTHER" id="PTHR35526:SF3">
    <property type="entry name" value="ANTI-SIGMA-F FACTOR RSBW"/>
    <property type="match status" value="1"/>
</dbReference>
<reference evidence="3 4" key="1">
    <citation type="submission" date="2024-09" db="EMBL/GenBank/DDBJ databases">
        <authorList>
            <person name="Lee S.D."/>
        </authorList>
    </citation>
    <scope>NUCLEOTIDE SEQUENCE [LARGE SCALE GENOMIC DNA]</scope>
    <source>
        <strain evidence="3 4">N1-5</strain>
    </source>
</reference>
<dbReference type="CDD" id="cd16936">
    <property type="entry name" value="HATPase_RsbW-like"/>
    <property type="match status" value="1"/>
</dbReference>
<sequence>MGQDTVRRTPVLPPGGQIRRLALTGTAGPVGRARDFSRKALTDWEWLPGRTEEQQAVAEDVLLLVSELVTNACLHAGGPTELALRCTGERLRVEVSDLSPHQPHPRTPHQAARPGGHGLHIVTRLAEVWGSAPSERGKTVWLEVRAAR</sequence>
<keyword evidence="1" id="KW-0418">Kinase</keyword>
<keyword evidence="3" id="KW-0547">Nucleotide-binding</keyword>
<keyword evidence="1" id="KW-0723">Serine/threonine-protein kinase</keyword>
<evidence type="ECO:0000259" key="2">
    <source>
        <dbReference type="Pfam" id="PF13581"/>
    </source>
</evidence>
<proteinExistence type="predicted"/>
<dbReference type="InterPro" id="IPR050267">
    <property type="entry name" value="Anti-sigma-factor_SerPK"/>
</dbReference>
<evidence type="ECO:0000256" key="1">
    <source>
        <dbReference type="ARBA" id="ARBA00022527"/>
    </source>
</evidence>
<dbReference type="GO" id="GO:0005524">
    <property type="term" value="F:ATP binding"/>
    <property type="evidence" value="ECO:0007669"/>
    <property type="project" value="UniProtKB-KW"/>
</dbReference>
<keyword evidence="3" id="KW-0067">ATP-binding</keyword>
<gene>
    <name evidence="3" type="ORF">ACEZDJ_20645</name>
</gene>
<evidence type="ECO:0000313" key="4">
    <source>
        <dbReference type="Proteomes" id="UP001592528"/>
    </source>
</evidence>
<comment type="caution">
    <text evidence="3">The sequence shown here is derived from an EMBL/GenBank/DDBJ whole genome shotgun (WGS) entry which is preliminary data.</text>
</comment>
<dbReference type="InterPro" id="IPR003594">
    <property type="entry name" value="HATPase_dom"/>
</dbReference>
<dbReference type="PANTHER" id="PTHR35526">
    <property type="entry name" value="ANTI-SIGMA-F FACTOR RSBW-RELATED"/>
    <property type="match status" value="1"/>
</dbReference>
<accession>A0ABV6UQH1</accession>
<keyword evidence="4" id="KW-1185">Reference proteome</keyword>
<feature type="domain" description="Histidine kinase/HSP90-like ATPase" evidence="2">
    <location>
        <begin position="49"/>
        <end position="142"/>
    </location>
</feature>
<protein>
    <submittedName>
        <fullName evidence="3">ATP-binding protein</fullName>
    </submittedName>
</protein>
<dbReference type="Gene3D" id="3.30.565.10">
    <property type="entry name" value="Histidine kinase-like ATPase, C-terminal domain"/>
    <property type="match status" value="1"/>
</dbReference>